<gene>
    <name evidence="6" type="primary">CCDC63</name>
</gene>
<dbReference type="InterPro" id="IPR049258">
    <property type="entry name" value="ODAD1_CC"/>
</dbReference>
<reference evidence="6" key="1">
    <citation type="submission" date="2025-08" db="UniProtKB">
        <authorList>
            <consortium name="RefSeq"/>
        </authorList>
    </citation>
    <scope>IDENTIFICATION</scope>
</reference>
<evidence type="ECO:0000256" key="2">
    <source>
        <dbReference type="SAM" id="Coils"/>
    </source>
</evidence>
<evidence type="ECO:0000256" key="1">
    <source>
        <dbReference type="ARBA" id="ARBA00023054"/>
    </source>
</evidence>
<organism evidence="5 6">
    <name type="scientific">Gekko japonicus</name>
    <name type="common">Schlegel's Japanese gecko</name>
    <dbReference type="NCBI Taxonomy" id="146911"/>
    <lineage>
        <taxon>Eukaryota</taxon>
        <taxon>Metazoa</taxon>
        <taxon>Chordata</taxon>
        <taxon>Craniata</taxon>
        <taxon>Vertebrata</taxon>
        <taxon>Euteleostomi</taxon>
        <taxon>Lepidosauria</taxon>
        <taxon>Squamata</taxon>
        <taxon>Bifurcata</taxon>
        <taxon>Gekkota</taxon>
        <taxon>Gekkonidae</taxon>
        <taxon>Gekkoninae</taxon>
        <taxon>Gekko</taxon>
    </lineage>
</organism>
<keyword evidence="5" id="KW-1185">Reference proteome</keyword>
<evidence type="ECO:0000259" key="4">
    <source>
        <dbReference type="Pfam" id="PF21773"/>
    </source>
</evidence>
<name>A0ABM1K4V4_GEKJA</name>
<feature type="coiled-coil region" evidence="2">
    <location>
        <begin position="299"/>
        <end position="358"/>
    </location>
</feature>
<dbReference type="Proteomes" id="UP000694871">
    <property type="component" value="Unplaced"/>
</dbReference>
<dbReference type="InterPro" id="IPR051876">
    <property type="entry name" value="ODA-DC/CCD"/>
</dbReference>
<accession>A0ABM1K4V4</accession>
<protein>
    <submittedName>
        <fullName evidence="6">Coiled-coil domain-containing protein 63</fullName>
    </submittedName>
</protein>
<sequence>MVEGRKSFGVKTQQHLFQQEKQIHALKQENEEINLLLSLCKSPRNIFMDDQNCMELKFLLQTKDEYDALIRATKALIAELDDKVTEMEKKIQKQKVVVIKLRHEFDGRWLQRQIHLLENRLSHVTVYFDTVLTTNAKLREEISNLLCLKSIFDTIYSRLHKKLEQQKKTMDVSIEQSTIAYEQRVEALARISAMKERRCKDIAQYNIEYRELERVYNHETKLKAFMFIKLVDRSDFEEQAKKEEAIKARRRAKTRGESFESFEVAYMRLLKLTENGDIDQLVEEFVEKEEKNFAYFSYVTELNNDMERLQKKIEDIQNGIFELKAQHKKADDIIRGSMKEVEDKLQKTVEDANTYEYKLKESSKILDQLKSAVGFLFTQTGCDATKIKEHLGETGEITDQNLMQYFSIVEKKSNDLLLIESFLRYRELEGELDTVPLLNPFLGGSASLKKLETIKITPPSVSVDPFADLLEPLEGPLDHTTLRSLILENQEKEKSRRSSMERLESVREKKKGSPI</sequence>
<dbReference type="PANTHER" id="PTHR21694">
    <property type="entry name" value="COILED-COIL DOMAIN-CONTAINING PROTEIN 63"/>
    <property type="match status" value="1"/>
</dbReference>
<proteinExistence type="predicted"/>
<keyword evidence="1 2" id="KW-0175">Coiled coil</keyword>
<evidence type="ECO:0000313" key="6">
    <source>
        <dbReference type="RefSeq" id="XP_015268741.1"/>
    </source>
</evidence>
<feature type="coiled-coil region" evidence="2">
    <location>
        <begin position="70"/>
        <end position="97"/>
    </location>
</feature>
<dbReference type="RefSeq" id="XP_015268741.1">
    <property type="nucleotide sequence ID" value="XM_015413255.1"/>
</dbReference>
<dbReference type="Pfam" id="PF21773">
    <property type="entry name" value="ODAD1_CC"/>
    <property type="match status" value="1"/>
</dbReference>
<dbReference type="GeneID" id="107112171"/>
<feature type="domain" description="ODAD1 central coiled coil region" evidence="4">
    <location>
        <begin position="111"/>
        <end position="393"/>
    </location>
</feature>
<dbReference type="PANTHER" id="PTHR21694:SF18">
    <property type="entry name" value="COILED-COIL DOMAIN-CONTAINING PROTEIN 63"/>
    <property type="match status" value="1"/>
</dbReference>
<evidence type="ECO:0000256" key="3">
    <source>
        <dbReference type="SAM" id="MobiDB-lite"/>
    </source>
</evidence>
<feature type="compositionally biased region" description="Basic and acidic residues" evidence="3">
    <location>
        <begin position="490"/>
        <end position="507"/>
    </location>
</feature>
<feature type="region of interest" description="Disordered" evidence="3">
    <location>
        <begin position="490"/>
        <end position="515"/>
    </location>
</feature>
<evidence type="ECO:0000313" key="5">
    <source>
        <dbReference type="Proteomes" id="UP000694871"/>
    </source>
</evidence>